<dbReference type="Proteomes" id="UP000801492">
    <property type="component" value="Unassembled WGS sequence"/>
</dbReference>
<feature type="region of interest" description="Disordered" evidence="2">
    <location>
        <begin position="2593"/>
        <end position="2628"/>
    </location>
</feature>
<feature type="compositionally biased region" description="Polar residues" evidence="2">
    <location>
        <begin position="3819"/>
        <end position="3831"/>
    </location>
</feature>
<feature type="region of interest" description="Disordered" evidence="2">
    <location>
        <begin position="3694"/>
        <end position="3761"/>
    </location>
</feature>
<feature type="compositionally biased region" description="Acidic residues" evidence="2">
    <location>
        <begin position="3344"/>
        <end position="3355"/>
    </location>
</feature>
<feature type="region of interest" description="Disordered" evidence="2">
    <location>
        <begin position="3819"/>
        <end position="3855"/>
    </location>
</feature>
<feature type="compositionally biased region" description="Polar residues" evidence="2">
    <location>
        <begin position="3897"/>
        <end position="3912"/>
    </location>
</feature>
<feature type="compositionally biased region" description="Polar residues" evidence="2">
    <location>
        <begin position="2836"/>
        <end position="2854"/>
    </location>
</feature>
<keyword evidence="1" id="KW-0175">Coiled coil</keyword>
<feature type="compositionally biased region" description="Polar residues" evidence="2">
    <location>
        <begin position="3733"/>
        <end position="3750"/>
    </location>
</feature>
<feature type="compositionally biased region" description="Basic residues" evidence="2">
    <location>
        <begin position="3517"/>
        <end position="3527"/>
    </location>
</feature>
<feature type="region of interest" description="Disordered" evidence="2">
    <location>
        <begin position="2291"/>
        <end position="2406"/>
    </location>
</feature>
<feature type="region of interest" description="Disordered" evidence="2">
    <location>
        <begin position="1782"/>
        <end position="1834"/>
    </location>
</feature>
<feature type="compositionally biased region" description="Polar residues" evidence="2">
    <location>
        <begin position="4057"/>
        <end position="4072"/>
    </location>
</feature>
<feature type="region of interest" description="Disordered" evidence="2">
    <location>
        <begin position="2717"/>
        <end position="2815"/>
    </location>
</feature>
<keyword evidence="4" id="KW-1185">Reference proteome</keyword>
<feature type="compositionally biased region" description="Polar residues" evidence="2">
    <location>
        <begin position="1801"/>
        <end position="1822"/>
    </location>
</feature>
<evidence type="ECO:0000256" key="2">
    <source>
        <dbReference type="SAM" id="MobiDB-lite"/>
    </source>
</evidence>
<feature type="compositionally biased region" description="Basic and acidic residues" evidence="2">
    <location>
        <begin position="3544"/>
        <end position="3555"/>
    </location>
</feature>
<feature type="region of interest" description="Disordered" evidence="2">
    <location>
        <begin position="1027"/>
        <end position="1056"/>
    </location>
</feature>
<feature type="compositionally biased region" description="Polar residues" evidence="2">
    <location>
        <begin position="2291"/>
        <end position="2352"/>
    </location>
</feature>
<reference evidence="3" key="1">
    <citation type="submission" date="2019-08" db="EMBL/GenBank/DDBJ databases">
        <title>The genome of the North American firefly Photinus pyralis.</title>
        <authorList>
            <consortium name="Photinus pyralis genome working group"/>
            <person name="Fallon T.R."/>
            <person name="Sander Lower S.E."/>
            <person name="Weng J.-K."/>
        </authorList>
    </citation>
    <scope>NUCLEOTIDE SEQUENCE</scope>
    <source>
        <strain evidence="3">TRF0915ILg1</strain>
        <tissue evidence="3">Whole body</tissue>
    </source>
</reference>
<feature type="compositionally biased region" description="Basic and acidic residues" evidence="2">
    <location>
        <begin position="3949"/>
        <end position="3960"/>
    </location>
</feature>
<evidence type="ECO:0000313" key="3">
    <source>
        <dbReference type="EMBL" id="KAF2904652.1"/>
    </source>
</evidence>
<feature type="compositionally biased region" description="Polar residues" evidence="2">
    <location>
        <begin position="2600"/>
        <end position="2610"/>
    </location>
</feature>
<feature type="region of interest" description="Disordered" evidence="2">
    <location>
        <begin position="2650"/>
        <end position="2683"/>
    </location>
</feature>
<feature type="region of interest" description="Disordered" evidence="2">
    <location>
        <begin position="3632"/>
        <end position="3670"/>
    </location>
</feature>
<feature type="compositionally biased region" description="Polar residues" evidence="2">
    <location>
        <begin position="2360"/>
        <end position="2380"/>
    </location>
</feature>
<feature type="compositionally biased region" description="Polar residues" evidence="2">
    <location>
        <begin position="3933"/>
        <end position="3948"/>
    </location>
</feature>
<proteinExistence type="predicted"/>
<feature type="compositionally biased region" description="Polar residues" evidence="2">
    <location>
        <begin position="1385"/>
        <end position="1403"/>
    </location>
</feature>
<feature type="compositionally biased region" description="Polar residues" evidence="2">
    <location>
        <begin position="2779"/>
        <end position="2789"/>
    </location>
</feature>
<feature type="compositionally biased region" description="Low complexity" evidence="2">
    <location>
        <begin position="3305"/>
        <end position="3324"/>
    </location>
</feature>
<feature type="compositionally biased region" description="Polar residues" evidence="2">
    <location>
        <begin position="1340"/>
        <end position="1349"/>
    </location>
</feature>
<feature type="region of interest" description="Disordered" evidence="2">
    <location>
        <begin position="3044"/>
        <end position="3119"/>
    </location>
</feature>
<feature type="compositionally biased region" description="Low complexity" evidence="2">
    <location>
        <begin position="3710"/>
        <end position="3723"/>
    </location>
</feature>
<organism evidence="3 4">
    <name type="scientific">Ignelater luminosus</name>
    <name type="common">Cucubano</name>
    <name type="synonym">Pyrophorus luminosus</name>
    <dbReference type="NCBI Taxonomy" id="2038154"/>
    <lineage>
        <taxon>Eukaryota</taxon>
        <taxon>Metazoa</taxon>
        <taxon>Ecdysozoa</taxon>
        <taxon>Arthropoda</taxon>
        <taxon>Hexapoda</taxon>
        <taxon>Insecta</taxon>
        <taxon>Pterygota</taxon>
        <taxon>Neoptera</taxon>
        <taxon>Endopterygota</taxon>
        <taxon>Coleoptera</taxon>
        <taxon>Polyphaga</taxon>
        <taxon>Elateriformia</taxon>
        <taxon>Elateroidea</taxon>
        <taxon>Elateridae</taxon>
        <taxon>Agrypninae</taxon>
        <taxon>Pyrophorini</taxon>
        <taxon>Ignelater</taxon>
    </lineage>
</organism>
<feature type="compositionally biased region" description="Basic and acidic residues" evidence="2">
    <location>
        <begin position="1144"/>
        <end position="1157"/>
    </location>
</feature>
<sequence length="4898" mass="551283">MKFCQFPNNTYFLYNSNVFTPCNAKLKTPFPDIPKFKEDTNIWGLLNPHYINKADEETLFSEFITFVGFLGISRRKRKNKNKELVPVSSYGFRNSSVSRINLRRQSNIQLRRCACALRIQDSIYKHHKRNLAKLETKRSLSLDSLKHKEQKKDNNAYDYHCINSQESNALDQNEVVYDKCNPNLQASGISNQSKTVYSKLSNNSYVSSLSDQSKLGYGNQSVISQPSNLSNQNKIVYVQQSINSQVSDLSDQSRVVYDEQSGILQLSSLSERNNITYDQQSINSRESYLFDQTKTVYAKQNGLSEQNNLTYDKQAINLERLNLHQTQAMYDRHSIISQLSELSDQSRIIYGNSEASCLSNQSRIVYGKQCIDSQTSNLLNQSKLVLNNQSGSLQSTNLSNHDKLVYEYQNIDSLNQSGIVPNLSNCNKFAYDTSSISVQPSDVSNQNKLMYSNDSVYSKSSSLSDERKSTHKSCPWNLEPTSLLNQHKATSAGDNPDIRLLPTYLFSKTKEVNNSNEKGCLKRVKTYHRLSDLNMPETIATESHHVRMQESLHGPPGQVGNNQYSNLQDLTILESPENRGGDCNNNRNPNVYLLNEYENAVYSKPKKKHKQQDCNEHHRCYESDASKEHKKRYQHRGNHLPLELHEYRQKKSTQTALNNSTDAIISTDLQLPLMGAIDKSEKAVGDYSKYSPVNLDVIKDNDENTQRHCYRACVCGQMLEIEIFRKQGKGPTKDDVLISCDKDLSVQSFPPIEGCDNKRNSKETRNVSTTCSCGTDCTEPGASKHYTNAVYARGQLTSGICPEDLRASIYQNRKSQSGGGDNRKTFSKQASGFQSQDSAKQLWECETASHQSDGNTDFTNSNFLEKVSTSKNDNHMRIQTPESYEYYDNLNAEIIRILKSKIDNIEKLLLTKDTKNDVKPHSNKSSKSSTNIIFSTADERNGFKHEKLKLAESNSENGLEKRRLLLEYRPNNIIQEHHKPLSSAARMHEHHLPKGMYQQTDIFNKKLTPIKEETYLISSVTTPKDNAIKRIAPKNSENHHDASSNKTIRGSSNSSDKYRFKTACDADFLQELRQKMFVLQKTQENVTANYTIKTDVNASDNLIYLNRDTNKRQSVCDKEFLTDKDSEDLHVENNLQEEEEEEKVDNNQDVSRKEQKLSKQKSLAYEEQNKKKIKISKVISKIESEDEEKITETKTTAFLKKGGDSLEERHYSYQYYSTPKRKGSKQNTSKQTSRSWFSKQTISDEEIYDDVPVEKKSRSLLRKQTISDEEFYVPTKQKQTPSDHDSKRKNKSRFSKQTVSEEEIYDDVPAKKKSRNLLRKQTPSDDEFYDNVPAKRKQTPGDNEINNDMPSKRKNKSWFSKQTVSDEEIHDDDVPVNKKSRNLIRKQTPSDESYNVPSKQKQTLSDDEIPNKRKNKNWFSKQTASDEEIHDDDVPVKNKSRNLIRKHTSSEEFYDDVPAKQKQIPNDDEIPNKRKNKNWFSKQTISDEEINDHDVPVKKKSRNLIRKQTPSDDEFYAPAKQKQTPNDDEINNYVPSKRKNKSWLSKQTVSEEEIHDDDVPAKKKGKNILRKQTPSDDEFYDDVPAKQKQTPSDDEIPNKRKNKSWFSKQTVSDEEIHDDDVPAKKKNNLLRKQTPSDDEFYDDVPAKQKQTPNDEEINNDVANKRINKSWFTRQTVSDEEVDNDVSTKKRNNNWLKKQIVSDEEISVYGLVIGRKTPSLLGKQSASDDGSYDDRPSIGSGCNCSKRENIEEVEEAQEMETEVTSKANGGLLENKVITASCWSTNKEKPKKDDTKQTLDDQALNSTQPQRRSLRNSITNNMLSKISDDRKSKTPPQTFCPGRCNEEFFIKLESKIRALERTVYKNELPKVDEEDFSLCTEYKDKSSVVSFDMTTCRDKSNTSSDVRKTSYASYLRTKSKSLFKKKKPCTCEHNVDKRNISKMLFSCRSKSCKCSSDKEPKSDTSKVSFSSVKEEEADSSAKDVEKKPSKKSVSVLSFVEQQSSLCGFSGKKAATNYKSEKKSSLSCGPSGKKSKQKSDADSEHSTVSFISEKEPVEGQSLVGKSSSKVRKSKEKVSSQTSRYSQSEKGNICPSNCDTNKLMINLQNKVNMLVKAVLGSAPHHLPKVDEEEIETGIEDLDVRSLLSIYKSSRSGINLSTKDSNLSESLIRSEIQNQDDSKTSHSARSLLCVKNVLNDQSSKTSLSSRSIIFAKEKNRSQSDRQPTGPHSRSKSLLSQLSISKPKTERRGDEQSSKASVLSIIANRIKNKSQSSKLSSRKHLLSRSFSRLKAAKQSSKASMLSAISNKSKNQSQGGKLTSQKSILAEASSSKLNTTTEGDARSSKTSLVSILSNKTKSRSQVDESMSQKSVLAQASSSKLKTTTEGDEQSSRTSQLSCTSARLKKDKNESGKRLLSASFLKTARENDEGSSKTSILSFTSVRAKDKSQGDKLPSKASLLSQAVLSKLKTGRKSREQSSKTSLLSIIAAKKAAKSQSRKMPSKASLLSQKVFSVGKLKTAQQSDEKSSKTSLLSITSAKVKSNKPEQPTICTSDICKCKSNTDLPPEADLISESVIESEAKLPSKKSLLSQAMFSRLKSKSHTDGPSSKTNHLSDSIAFGRAKSSSKTGKLPSKKSLLSQAIFSKVKSSLQNDEQTSKSSAISCSSAKMKTKSSRLPNSSQTEELSSQSSLLAKSIIAANRKHGSHIDDILLESDLVGTKTGTPPSKKSMLSQTVFSRLKSKSRTDGQSSKTSHLSDSIAFGRQKSSSKSGRLSSKKDLVSQAMLSRQKSSQQDDNETSKSSMLSFSSAKVQTQGRNGMENPLLKKSILLQSVLNEEPSETSVLSQSIVSSKARSGSESLPCKPEDENQSNDQLSEDFSEDQKSENRSTINQSAIIKSKSKNQNDELSSETNITSQSITSADRRRKSQLSTRQIFWKPGDVECRRQSANISTQVFLKMKGNGQKNQSNELPLTGSFKSQSVFHASRSRSDVVLSNRNLFSQPTPFKSVNTQNDDFSSETDFLSHSIPKVRSKSQTAFLSRIVSYKSKNKKQPEGSLIIPVKSKGTNPTRPSSYKSKSRDYKQSKTNSLSQSITSAKTKSKGQAMKLSPKKDASSTSGRYKYKSKIADEQISESSLVSQSYIPMKKNHKDQIDSSSEGNLLYKSLSQSGQEPSESNLIAKSFISAKAKSKNQTANLISTEDLPSKSVHRKSRSKSTKDEYPLEVTSRKKKRNKQYNALSAQEVFWKGQFNGQRDEDLSEMNLLPSSRRVKQFDELSIAEVFWKEKFQDHRGENLCELPSDNAKSKGQTIKSTSRSAYYKSKSRSRPSNYEKNQKRNYELSSKARRSSESDENSSESESESETVKNRSQTTKPILRSSLLSQSTLYKSRNRSLSNQLPRTDVVKQSIVSFKEKTRKQVSDLSSQEIISELKSELVNNASTKRNSKSNSINPGSSLLSHLLHLKTRSKEYPPKTDIPQSLISAKENNRKQINEPLSQQVPRKLTTSIQDYELSSEDSSLSHSSAHPKTRNKTQRAKLASKPGLSSSNNRQSSDEQPHMSDSELNRKILEELLSKLRSRGFDNKPPMNVSVLAAKTKSVNHTAKLFSKPESDYYKSESYYLSKTNKLPTQEVTLKLRRDSYSSEQNVLSQSKEFSKARQKSHLAHSRSDSDEQLSKTSMEPLVSSLLPVEENIQELPLKFKNDSQSDEQPSEENLLTNSKNQNQSYSQSGSHKPRSKRQSENQSLSLKTKSESQTSQLPADLTSVKSKSSREAVRLISEFLLQAMLHKSRNQNVYDNYQISIIPTMGQDTRQTNTISAEEMGKLTHSCQSEEQPSQVSVASVKEEKSRPELPELKSASQSEPIEATFSTQSVASAEANKNLLQSSHYKLRICRQRSEPSSKVDFTLQSPRTTSRSTIEKPTSSKNLSQSALSSARSRSQSDDWASETSFVSQSALSTKDEKMNEKPSSKESLFSPSELSNSESKTHNHAKQTEDDFTSRTGNRSIAAELPRKGNLVSQSIFHVSTNNLDNVPPNGSVIPQQLLYQAEHPAEPSEMALICPLVESSSPSKGETVETSNLSPSFKARNESHTDTQSVKFTEAKTKSNTDEQSSLSHSVMLAKLATISQSNNKPLSKINLLSQTNISIKSKTRTPSSRKPSKSSLLYYTRPEDTIPEVEKEEDVSKTSICSGQCSGHCFSKEDIGENSSQNKEMESSSKENKDLDDSSHTSVGIDNKESTVEPKSMETVCSQPSRRSLTHEVSKHKSSLTQTEISQENYKSSKHSQSSQTSFKNDKSSMASSSEDFGVGTTPIRNKSVTISKQLDSFVQVNLKSKSSLTDNSGMESSNQILQPPSITLGQLPCMCNIPHRCCRKHTAPKFDLLKAYNDNVRKSSQVLTVKLNKLPFVCNTGECCRGKLKEKTSAFNFIKIYNDNLRRSSQAPSIGLKQLPYISNRTDCPRRQEPSTFNFVMPSTDNVGKSSSTLSLLRNENGSPVNEFSENVIPVLPRPGSYFKYSNDKLNTQTLKSLEHKIDTFIRNTCTPPPCNAIKQLESKVKDLENVTFQNNATAVIKNMQDKIEALEKACSPSNYNVETVKDIQNKIEDFEKVCPENCYNASAIKNLQQKIDKLEKMLSQQNEDMSSETSRDKDKKLNKKWGECRPNLYNSFKSKFNLRKSNSKKLKFSQQPLECEEVQTEMDLYAAYLLSPDGPDGYKLEEKKQNQRKLIEEISTELLMQRNELKELKCLLRHHLSQIYKGPKIPKNKKCNSLSKTPFVERSLHDGKVMKNLSHNNSPPFASKSNNISLDFLKKDKYSPIDIQYYSMFDWSDLHHSDNLLQPTTSSTPHCYSCPTTCANKKDTHIQECTKSEMICSPHATWFKKKAMKNVVNMTRTNRGALYKILQNLEYRSQ</sequence>
<feature type="compositionally biased region" description="Low complexity" evidence="2">
    <location>
        <begin position="3914"/>
        <end position="3929"/>
    </location>
</feature>
<feature type="compositionally biased region" description="Low complexity" evidence="2">
    <location>
        <begin position="4138"/>
        <end position="4153"/>
    </location>
</feature>
<accession>A0A8K0DJI2</accession>
<feature type="region of interest" description="Disordered" evidence="2">
    <location>
        <begin position="2836"/>
        <end position="2926"/>
    </location>
</feature>
<feature type="compositionally biased region" description="Polar residues" evidence="2">
    <location>
        <begin position="2388"/>
        <end position="2397"/>
    </location>
</feature>
<feature type="compositionally biased region" description="Polar residues" evidence="2">
    <location>
        <begin position="3634"/>
        <end position="3644"/>
    </location>
</feature>
<feature type="compositionally biased region" description="Basic and acidic residues" evidence="2">
    <location>
        <begin position="2241"/>
        <end position="2251"/>
    </location>
</feature>
<feature type="region of interest" description="Disordered" evidence="2">
    <location>
        <begin position="1716"/>
        <end position="1745"/>
    </location>
</feature>
<feature type="compositionally biased region" description="Polar residues" evidence="2">
    <location>
        <begin position="2742"/>
        <end position="2752"/>
    </location>
</feature>
<feature type="compositionally biased region" description="Basic and acidic residues" evidence="2">
    <location>
        <begin position="4201"/>
        <end position="4217"/>
    </location>
</feature>
<feature type="compositionally biased region" description="Low complexity" evidence="2">
    <location>
        <begin position="2795"/>
        <end position="2804"/>
    </location>
</feature>
<comment type="caution">
    <text evidence="3">The sequence shown here is derived from an EMBL/GenBank/DDBJ whole genome shotgun (WGS) entry which is preliminary data.</text>
</comment>
<feature type="compositionally biased region" description="Basic and acidic residues" evidence="2">
    <location>
        <begin position="1784"/>
        <end position="1797"/>
    </location>
</feature>
<feature type="region of interest" description="Disordered" evidence="2">
    <location>
        <begin position="3188"/>
        <end position="3229"/>
    </location>
</feature>
<feature type="region of interest" description="Disordered" evidence="2">
    <location>
        <begin position="2209"/>
        <end position="2254"/>
    </location>
</feature>
<feature type="region of interest" description="Disordered" evidence="2">
    <location>
        <begin position="1949"/>
        <end position="1970"/>
    </location>
</feature>
<evidence type="ECO:0000313" key="4">
    <source>
        <dbReference type="Proteomes" id="UP000801492"/>
    </source>
</evidence>
<feature type="compositionally biased region" description="Polar residues" evidence="2">
    <location>
        <begin position="3360"/>
        <end position="3370"/>
    </location>
</feature>
<name>A0A8K0DJI2_IGNLU</name>
<feature type="region of interest" description="Disordered" evidence="2">
    <location>
        <begin position="4057"/>
        <end position="4104"/>
    </location>
</feature>
<feature type="compositionally biased region" description="Basic and acidic residues" evidence="2">
    <location>
        <begin position="4224"/>
        <end position="4234"/>
    </location>
</feature>
<feature type="compositionally biased region" description="Polar residues" evidence="2">
    <location>
        <begin position="3059"/>
        <end position="3070"/>
    </location>
</feature>
<feature type="compositionally biased region" description="Polar residues" evidence="2">
    <location>
        <begin position="1225"/>
        <end position="1241"/>
    </location>
</feature>
<feature type="region of interest" description="Disordered" evidence="2">
    <location>
        <begin position="1134"/>
        <end position="1161"/>
    </location>
</feature>
<dbReference type="EMBL" id="VTPC01000718">
    <property type="protein sequence ID" value="KAF2904652.1"/>
    <property type="molecule type" value="Genomic_DNA"/>
</dbReference>
<feature type="compositionally biased region" description="Polar residues" evidence="2">
    <location>
        <begin position="3961"/>
        <end position="3974"/>
    </location>
</feature>
<feature type="region of interest" description="Disordered" evidence="2">
    <location>
        <begin position="3503"/>
        <end position="3555"/>
    </location>
</feature>
<evidence type="ECO:0000256" key="1">
    <source>
        <dbReference type="SAM" id="Coils"/>
    </source>
</evidence>
<feature type="coiled-coil region" evidence="1">
    <location>
        <begin position="4608"/>
        <end position="4635"/>
    </location>
</feature>
<gene>
    <name evidence="3" type="ORF">ILUMI_01536</name>
</gene>
<feature type="compositionally biased region" description="Basic and acidic residues" evidence="2">
    <location>
        <begin position="3834"/>
        <end position="3845"/>
    </location>
</feature>
<feature type="compositionally biased region" description="Polar residues" evidence="2">
    <location>
        <begin position="2717"/>
        <end position="2732"/>
    </location>
</feature>
<feature type="compositionally biased region" description="Basic and acidic residues" evidence="2">
    <location>
        <begin position="1953"/>
        <end position="1962"/>
    </location>
</feature>
<feature type="compositionally biased region" description="Polar residues" evidence="2">
    <location>
        <begin position="1044"/>
        <end position="1055"/>
    </location>
</feature>
<feature type="compositionally biased region" description="Polar residues" evidence="2">
    <location>
        <begin position="2901"/>
        <end position="2916"/>
    </location>
</feature>
<feature type="region of interest" description="Disordered" evidence="2">
    <location>
        <begin position="4138"/>
        <end position="4301"/>
    </location>
</feature>
<feature type="region of interest" description="Disordered" evidence="2">
    <location>
        <begin position="2018"/>
        <end position="2087"/>
    </location>
</feature>
<protein>
    <submittedName>
        <fullName evidence="3">Uncharacterized protein</fullName>
    </submittedName>
</protein>
<feature type="region of interest" description="Disordered" evidence="2">
    <location>
        <begin position="3890"/>
        <end position="3993"/>
    </location>
</feature>
<feature type="compositionally biased region" description="Low complexity" evidence="2">
    <location>
        <begin position="2653"/>
        <end position="2664"/>
    </location>
</feature>
<feature type="compositionally biased region" description="Basic residues" evidence="2">
    <location>
        <begin position="1438"/>
        <end position="1447"/>
    </location>
</feature>
<feature type="compositionally biased region" description="Polar residues" evidence="2">
    <location>
        <begin position="3079"/>
        <end position="3092"/>
    </location>
</feature>
<feature type="region of interest" description="Disordered" evidence="2">
    <location>
        <begin position="3288"/>
        <end position="3370"/>
    </location>
</feature>
<feature type="compositionally biased region" description="Polar residues" evidence="2">
    <location>
        <begin position="2077"/>
        <end position="2087"/>
    </location>
</feature>
<feature type="compositionally biased region" description="Low complexity" evidence="2">
    <location>
        <begin position="2230"/>
        <end position="2240"/>
    </location>
</feature>
<feature type="compositionally biased region" description="Polar residues" evidence="2">
    <location>
        <begin position="4257"/>
        <end position="4268"/>
    </location>
</feature>
<feature type="region of interest" description="Disordered" evidence="2">
    <location>
        <begin position="1216"/>
        <end position="1664"/>
    </location>
</feature>